<feature type="chain" id="PRO_5015676745" evidence="2">
    <location>
        <begin position="32"/>
        <end position="241"/>
    </location>
</feature>
<protein>
    <submittedName>
        <fullName evidence="3">Uncharacterized protein</fullName>
    </submittedName>
</protein>
<feature type="signal peptide" evidence="2">
    <location>
        <begin position="1"/>
        <end position="31"/>
    </location>
</feature>
<feature type="compositionally biased region" description="Low complexity" evidence="1">
    <location>
        <begin position="206"/>
        <end position="220"/>
    </location>
</feature>
<feature type="region of interest" description="Disordered" evidence="1">
    <location>
        <begin position="128"/>
        <end position="220"/>
    </location>
</feature>
<organism evidence="3 4">
    <name type="scientific">Rhodotorula taiwanensis</name>
    <dbReference type="NCBI Taxonomy" id="741276"/>
    <lineage>
        <taxon>Eukaryota</taxon>
        <taxon>Fungi</taxon>
        <taxon>Dikarya</taxon>
        <taxon>Basidiomycota</taxon>
        <taxon>Pucciniomycotina</taxon>
        <taxon>Microbotryomycetes</taxon>
        <taxon>Sporidiobolales</taxon>
        <taxon>Sporidiobolaceae</taxon>
        <taxon>Rhodotorula</taxon>
    </lineage>
</organism>
<dbReference type="AlphaFoldDB" id="A0A2S5BAL9"/>
<keyword evidence="2" id="KW-0732">Signal</keyword>
<evidence type="ECO:0000256" key="1">
    <source>
        <dbReference type="SAM" id="MobiDB-lite"/>
    </source>
</evidence>
<proteinExistence type="predicted"/>
<feature type="compositionally biased region" description="Low complexity" evidence="1">
    <location>
        <begin position="129"/>
        <end position="198"/>
    </location>
</feature>
<keyword evidence="4" id="KW-1185">Reference proteome</keyword>
<comment type="caution">
    <text evidence="3">The sequence shown here is derived from an EMBL/GenBank/DDBJ whole genome shotgun (WGS) entry which is preliminary data.</text>
</comment>
<evidence type="ECO:0000256" key="2">
    <source>
        <dbReference type="SAM" id="SignalP"/>
    </source>
</evidence>
<evidence type="ECO:0000313" key="3">
    <source>
        <dbReference type="EMBL" id="POY73825.1"/>
    </source>
</evidence>
<gene>
    <name evidence="3" type="ORF">BMF94_3366</name>
</gene>
<name>A0A2S5BAL9_9BASI</name>
<sequence>MLFFLSSAAARFSFLFTCTLVWTTLVSHTLAQVTSGLVQCAPAQIQVGGGTSVVSHQHGGPVLPVSGDGTVGATPLETFPALNHSGAAAWLVNVPSGTTVRLGVRDGTGAVSYSDPITVQAGQSDTCLSASSASGSSVSPSATSSSSASESTSSGTTTPDASSSTTVVSSTTITTTSEITSGSSTSTTRLTITSLSTSVRPPSLPNSTSSTGGNASSGSGKLRSSLSAIAIVLAASAFVAF</sequence>
<dbReference type="STRING" id="741276.A0A2S5BAL9"/>
<accession>A0A2S5BAL9</accession>
<dbReference type="OrthoDB" id="3362246at2759"/>
<dbReference type="Proteomes" id="UP000237144">
    <property type="component" value="Unassembled WGS sequence"/>
</dbReference>
<reference evidence="3 4" key="1">
    <citation type="journal article" date="2018" name="Front. Microbiol.">
        <title>Prospects for Fungal Bioremediation of Acidic Radioactive Waste Sites: Characterization and Genome Sequence of Rhodotorula taiwanensis MD1149.</title>
        <authorList>
            <person name="Tkavc R."/>
            <person name="Matrosova V.Y."/>
            <person name="Grichenko O.E."/>
            <person name="Gostincar C."/>
            <person name="Volpe R.P."/>
            <person name="Klimenkova P."/>
            <person name="Gaidamakova E.K."/>
            <person name="Zhou C.E."/>
            <person name="Stewart B.J."/>
            <person name="Lyman M.G."/>
            <person name="Malfatti S.A."/>
            <person name="Rubinfeld B."/>
            <person name="Courtot M."/>
            <person name="Singh J."/>
            <person name="Dalgard C.L."/>
            <person name="Hamilton T."/>
            <person name="Frey K.G."/>
            <person name="Gunde-Cimerman N."/>
            <person name="Dugan L."/>
            <person name="Daly M.J."/>
        </authorList>
    </citation>
    <scope>NUCLEOTIDE SEQUENCE [LARGE SCALE GENOMIC DNA]</scope>
    <source>
        <strain evidence="3 4">MD1149</strain>
    </source>
</reference>
<dbReference type="EMBL" id="PJQD01000035">
    <property type="protein sequence ID" value="POY73825.1"/>
    <property type="molecule type" value="Genomic_DNA"/>
</dbReference>
<evidence type="ECO:0000313" key="4">
    <source>
        <dbReference type="Proteomes" id="UP000237144"/>
    </source>
</evidence>